<dbReference type="OrthoDB" id="20734at2759"/>
<dbReference type="Gene3D" id="3.40.1350.10">
    <property type="match status" value="1"/>
</dbReference>
<dbReference type="GO" id="GO:0003676">
    <property type="term" value="F:nucleic acid binding"/>
    <property type="evidence" value="ECO:0007669"/>
    <property type="project" value="InterPro"/>
</dbReference>
<accession>A0A8H7MEG1</accession>
<dbReference type="AlphaFoldDB" id="A0A8H7MEG1"/>
<gene>
    <name evidence="4" type="ORF">EKO04_008777</name>
</gene>
<evidence type="ECO:0000313" key="5">
    <source>
        <dbReference type="Proteomes" id="UP000651452"/>
    </source>
</evidence>
<dbReference type="GO" id="GO:0005739">
    <property type="term" value="C:mitochondrion"/>
    <property type="evidence" value="ECO:0007669"/>
    <property type="project" value="UniProtKB-SubCell"/>
</dbReference>
<sequence length="531" mass="59646">MRPSLQVPWLKYASLLPWHPRAPPQSLIPRRIATTSAHTAAPVDLPKLIVPHGSKGHNSLATFIEYADRIKLSPLRTYYVGTHYEYTAALALMRLGFSLLRTGAKNDAGIDLIGHWVLAPLNEPLPVIIQCKARKSSLGPCHVRELEGSFRAMPPDWKKQSVLGLLVTTLKATKGTVEAIGRSPWPMGFVLISRQGLIQQFVWNKAASDQGLQGVGVTVRHTPRALLSKTETLEAEEETPQQKKRSSKFANAGTQKDIQLTWMGSPIFPERDTIDQETLNLIALVAPKEAVKPVDPAEQPKRRPGRPRKEKDAQTVAVRTRKGPKPTRDHAPSPRGGQVAKPRHPPVAPKSGRPKGAKNKYSNEIRQQLHTPPAIWTVPHSHNDTNISRDNAQCIWRRKWQSKYHLLQRPRQLQLLNSVLRGSSPAAAVQLVVHSIGSQHERVRLCLAEQRERCAHVAMEICGRDLRDPTERSRALTGLYVSTGAWELGKRIKKEWDLYYDIREELKRIENELKMLGAKGYQGIEVWDDCD</sequence>
<proteinExistence type="predicted"/>
<reference evidence="4" key="2">
    <citation type="submission" date="2020-09" db="EMBL/GenBank/DDBJ databases">
        <title>Reference genome assembly for Australian Ascochyta lentis isolate Al4.</title>
        <authorList>
            <person name="Lee R.C."/>
            <person name="Farfan-Caceres L.M."/>
            <person name="Debler J.W."/>
            <person name="Williams A.H."/>
            <person name="Henares B.M."/>
        </authorList>
    </citation>
    <scope>NUCLEOTIDE SEQUENCE</scope>
    <source>
        <strain evidence="4">Al4</strain>
    </source>
</reference>
<dbReference type="EMBL" id="RZGK01000016">
    <property type="protein sequence ID" value="KAF9693279.1"/>
    <property type="molecule type" value="Genomic_DNA"/>
</dbReference>
<feature type="region of interest" description="Disordered" evidence="3">
    <location>
        <begin position="291"/>
        <end position="359"/>
    </location>
</feature>
<keyword evidence="2" id="KW-0496">Mitochondrion</keyword>
<dbReference type="Proteomes" id="UP000651452">
    <property type="component" value="Unassembled WGS sequence"/>
</dbReference>
<evidence type="ECO:0000313" key="4">
    <source>
        <dbReference type="EMBL" id="KAF9693279.1"/>
    </source>
</evidence>
<keyword evidence="5" id="KW-1185">Reference proteome</keyword>
<dbReference type="PANTHER" id="PTHR28133">
    <property type="entry name" value="REQUIRED FOR RESPIRATORY GROWTH PROTEIN 7, MITOCHONDRIAL"/>
    <property type="match status" value="1"/>
</dbReference>
<reference evidence="4" key="1">
    <citation type="submission" date="2018-12" db="EMBL/GenBank/DDBJ databases">
        <authorList>
            <person name="Syme R.A."/>
            <person name="Farfan-Caceres L."/>
            <person name="Lichtenzveig J."/>
        </authorList>
    </citation>
    <scope>NUCLEOTIDE SEQUENCE</scope>
    <source>
        <strain evidence="4">Al4</strain>
    </source>
</reference>
<comment type="subcellular location">
    <subcellularLocation>
        <location evidence="1">Mitochondrion</location>
    </subcellularLocation>
</comment>
<dbReference type="PANTHER" id="PTHR28133:SF1">
    <property type="entry name" value="REQUIRED FOR RESPIRATORY GROWTH PROTEIN 7, MITOCHONDRIAL"/>
    <property type="match status" value="1"/>
</dbReference>
<protein>
    <submittedName>
        <fullName evidence="4">Uncharacterized protein</fullName>
    </submittedName>
</protein>
<dbReference type="InterPro" id="IPR011856">
    <property type="entry name" value="tRNA_endonuc-like_dom_sf"/>
</dbReference>
<organism evidence="4 5">
    <name type="scientific">Ascochyta lentis</name>
    <dbReference type="NCBI Taxonomy" id="205686"/>
    <lineage>
        <taxon>Eukaryota</taxon>
        <taxon>Fungi</taxon>
        <taxon>Dikarya</taxon>
        <taxon>Ascomycota</taxon>
        <taxon>Pezizomycotina</taxon>
        <taxon>Dothideomycetes</taxon>
        <taxon>Pleosporomycetidae</taxon>
        <taxon>Pleosporales</taxon>
        <taxon>Pleosporineae</taxon>
        <taxon>Didymellaceae</taxon>
        <taxon>Ascochyta</taxon>
    </lineage>
</organism>
<name>A0A8H7MEG1_9PLEO</name>
<evidence type="ECO:0000256" key="1">
    <source>
        <dbReference type="ARBA" id="ARBA00004173"/>
    </source>
</evidence>
<dbReference type="GO" id="GO:0006302">
    <property type="term" value="P:double-strand break repair"/>
    <property type="evidence" value="ECO:0007669"/>
    <property type="project" value="UniProtKB-ARBA"/>
</dbReference>
<dbReference type="Pfam" id="PF10356">
    <property type="entry name" value="RRG7"/>
    <property type="match status" value="2"/>
</dbReference>
<feature type="region of interest" description="Disordered" evidence="3">
    <location>
        <begin position="232"/>
        <end position="252"/>
    </location>
</feature>
<comment type="caution">
    <text evidence="4">The sequence shown here is derived from an EMBL/GenBank/DDBJ whole genome shotgun (WGS) entry which is preliminary data.</text>
</comment>
<evidence type="ECO:0000256" key="3">
    <source>
        <dbReference type="SAM" id="MobiDB-lite"/>
    </source>
</evidence>
<dbReference type="SUPFAM" id="SSF52980">
    <property type="entry name" value="Restriction endonuclease-like"/>
    <property type="match status" value="1"/>
</dbReference>
<evidence type="ECO:0000256" key="2">
    <source>
        <dbReference type="ARBA" id="ARBA00023128"/>
    </source>
</evidence>
<dbReference type="InterPro" id="IPR018828">
    <property type="entry name" value="RRG7"/>
</dbReference>
<dbReference type="InterPro" id="IPR011335">
    <property type="entry name" value="Restrct_endonuc-II-like"/>
</dbReference>